<dbReference type="InterPro" id="IPR001766">
    <property type="entry name" value="Fork_head_dom"/>
</dbReference>
<dbReference type="GO" id="GO:0001706">
    <property type="term" value="P:endoderm formation"/>
    <property type="evidence" value="ECO:0007669"/>
    <property type="project" value="Ensembl"/>
</dbReference>
<dbReference type="GO" id="GO:0030510">
    <property type="term" value="P:regulation of BMP signaling pathway"/>
    <property type="evidence" value="ECO:0007669"/>
    <property type="project" value="Ensembl"/>
</dbReference>
<dbReference type="PANTHER" id="PTHR47316:SF1">
    <property type="entry name" value="FORKHEAD BOX PROTEIN H1"/>
    <property type="match status" value="1"/>
</dbReference>
<feature type="region of interest" description="Disordered" evidence="8">
    <location>
        <begin position="420"/>
        <end position="510"/>
    </location>
</feature>
<dbReference type="GO" id="GO:0021508">
    <property type="term" value="P:floor plate formation"/>
    <property type="evidence" value="ECO:0007669"/>
    <property type="project" value="Ensembl"/>
</dbReference>
<feature type="region of interest" description="Disordered" evidence="8">
    <location>
        <begin position="230"/>
        <end position="249"/>
    </location>
</feature>
<accession>A0A3P9PJB9</accession>
<sequence length="633" mass="70341">MSQALFQKESYHICAASGLLISLWHFTVFLCPFPMRKPSQTPQGDQPLYSQITRHSPPDPPPLLRSGIYMKLLIVCSSNSQPGASSLPEVKDRLFDLPYPSPLSLSLLADRSPPLLRGCINMTKHWPEQSLLAPAALCHSGEHRDHHLDFYRNVQRSFPSCGLAQQWPQQPTEMTPQQQQQQQQQQPPSARTEHRGGATGLADQTIPAHSSYQDGDDANAKLQDVTRETWRAEREKSVSSSGKKKNYQRYPKPPYSYLAMIAMVIQRSPEKKLTLSEILKEISTLFPFFKGNYKGWRDSVRHNLSSYNCFVKVLKDPGKPQGKGNFWAVDLNRIPLDLLKRQNTAVSRQDETIFAQDLAPYILQGHKPESEPPPPPPPTECVTSLPPVSSGNPSPPSQDNLFRPKLDSSFAIDSLLHSLRPTSASGDVDRDGWGEVERPRPSPPPGSRYASSTSSVSPASTSSTSSDEDWKGLSHTGKRVPPNGEAGSDGYEDHRPPLHKSARRETVAPPWELPTSYAKYAPPNAVAPPSMRFNGGPVMPLHGGLPLYSYGSSPMAPAHFIGHSYWPILPSRRVSVQPPPLLMDLDNMLQSVPPNKSVFDALLPANQNAYSHHQPQSQYPLQNGTPVNRYHQY</sequence>
<dbReference type="GO" id="GO:0014028">
    <property type="term" value="P:notochord formation"/>
    <property type="evidence" value="ECO:0007669"/>
    <property type="project" value="Ensembl"/>
</dbReference>
<dbReference type="GO" id="GO:0048382">
    <property type="term" value="P:mesendoderm development"/>
    <property type="evidence" value="ECO:0007669"/>
    <property type="project" value="Ensembl"/>
</dbReference>
<protein>
    <submittedName>
        <fullName evidence="11">Forkhead box H1</fullName>
    </submittedName>
</protein>
<organism evidence="11 12">
    <name type="scientific">Poecilia reticulata</name>
    <name type="common">Guppy</name>
    <name type="synonym">Acanthophacelus reticulatus</name>
    <dbReference type="NCBI Taxonomy" id="8081"/>
    <lineage>
        <taxon>Eukaryota</taxon>
        <taxon>Metazoa</taxon>
        <taxon>Chordata</taxon>
        <taxon>Craniata</taxon>
        <taxon>Vertebrata</taxon>
        <taxon>Euteleostomi</taxon>
        <taxon>Actinopterygii</taxon>
        <taxon>Neopterygii</taxon>
        <taxon>Teleostei</taxon>
        <taxon>Neoteleostei</taxon>
        <taxon>Acanthomorphata</taxon>
        <taxon>Ovalentaria</taxon>
        <taxon>Atherinomorphae</taxon>
        <taxon>Cyprinodontiformes</taxon>
        <taxon>Poeciliidae</taxon>
        <taxon>Poeciliinae</taxon>
        <taxon>Poecilia</taxon>
    </lineage>
</organism>
<dbReference type="InterPro" id="IPR036390">
    <property type="entry name" value="WH_DNA-bd_sf"/>
</dbReference>
<feature type="DNA-binding region" description="Fork-head" evidence="7">
    <location>
        <begin position="252"/>
        <end position="349"/>
    </location>
</feature>
<evidence type="ECO:0000256" key="6">
    <source>
        <dbReference type="ARBA" id="ARBA00023242"/>
    </source>
</evidence>
<keyword evidence="9" id="KW-0812">Transmembrane</keyword>
<feature type="compositionally biased region" description="Polar residues" evidence="8">
    <location>
        <begin position="609"/>
        <end position="626"/>
    </location>
</feature>
<dbReference type="GO" id="GO:0021501">
    <property type="term" value="P:prechordal plate formation"/>
    <property type="evidence" value="ECO:0007669"/>
    <property type="project" value="Ensembl"/>
</dbReference>
<feature type="transmembrane region" description="Helical" evidence="9">
    <location>
        <begin position="12"/>
        <end position="35"/>
    </location>
</feature>
<evidence type="ECO:0000313" key="11">
    <source>
        <dbReference type="Ensembl" id="ENSPREP00000021830.1"/>
    </source>
</evidence>
<dbReference type="GO" id="GO:0048327">
    <property type="term" value="P:axial mesodermal cell fate specification"/>
    <property type="evidence" value="ECO:0007669"/>
    <property type="project" value="Ensembl"/>
</dbReference>
<dbReference type="GO" id="GO:0001568">
    <property type="term" value="P:blood vessel development"/>
    <property type="evidence" value="ECO:0007669"/>
    <property type="project" value="Ensembl"/>
</dbReference>
<dbReference type="GO" id="GO:0001947">
    <property type="term" value="P:heart looping"/>
    <property type="evidence" value="ECO:0007669"/>
    <property type="project" value="Ensembl"/>
</dbReference>
<feature type="compositionally biased region" description="Low complexity" evidence="8">
    <location>
        <begin position="166"/>
        <end position="188"/>
    </location>
</feature>
<dbReference type="GO" id="GO:0046619">
    <property type="term" value="P:lens placode formation involved in camera-type eye formation"/>
    <property type="evidence" value="ECO:0007669"/>
    <property type="project" value="Ensembl"/>
</dbReference>
<dbReference type="GO" id="GO:0048854">
    <property type="term" value="P:brain morphogenesis"/>
    <property type="evidence" value="ECO:0007669"/>
    <property type="project" value="Ensembl"/>
</dbReference>
<reference evidence="12" key="1">
    <citation type="submission" date="2013-11" db="EMBL/GenBank/DDBJ databases">
        <title>The genomic landscape of the Guanapo guppy.</title>
        <authorList>
            <person name="Kuenstner A."/>
            <person name="Dreyer C."/>
        </authorList>
    </citation>
    <scope>NUCLEOTIDE SEQUENCE</scope>
    <source>
        <strain evidence="12">Guanapo</strain>
    </source>
</reference>
<feature type="region of interest" description="Disordered" evidence="8">
    <location>
        <begin position="609"/>
        <end position="633"/>
    </location>
</feature>
<evidence type="ECO:0000256" key="3">
    <source>
        <dbReference type="ARBA" id="ARBA00023125"/>
    </source>
</evidence>
<keyword evidence="5" id="KW-0804">Transcription</keyword>
<keyword evidence="9" id="KW-0472">Membrane</keyword>
<dbReference type="OMA" id="ESYHICA"/>
<dbReference type="InterPro" id="IPR030456">
    <property type="entry name" value="TF_fork_head_CS_2"/>
</dbReference>
<feature type="region of interest" description="Disordered" evidence="8">
    <location>
        <begin position="166"/>
        <end position="220"/>
    </location>
</feature>
<evidence type="ECO:0000259" key="10">
    <source>
        <dbReference type="PROSITE" id="PS50039"/>
    </source>
</evidence>
<name>A0A3P9PJB9_POERE</name>
<keyword evidence="2" id="KW-0805">Transcription regulation</keyword>
<dbReference type="InterPro" id="IPR036388">
    <property type="entry name" value="WH-like_DNA-bd_sf"/>
</dbReference>
<dbReference type="GO" id="GO:0032525">
    <property type="term" value="P:somite rostral/caudal axis specification"/>
    <property type="evidence" value="ECO:0007669"/>
    <property type="project" value="Ensembl"/>
</dbReference>
<dbReference type="Pfam" id="PF00250">
    <property type="entry name" value="Forkhead"/>
    <property type="match status" value="1"/>
</dbReference>
<dbReference type="Gene3D" id="1.10.10.10">
    <property type="entry name" value="Winged helix-like DNA-binding domain superfamily/Winged helix DNA-binding domain"/>
    <property type="match status" value="1"/>
</dbReference>
<dbReference type="InterPro" id="IPR052327">
    <property type="entry name" value="Activin_resp_transcr_regulator"/>
</dbReference>
<feature type="compositionally biased region" description="Low complexity" evidence="8">
    <location>
        <begin position="447"/>
        <end position="465"/>
    </location>
</feature>
<dbReference type="GO" id="GO:0001227">
    <property type="term" value="F:DNA-binding transcription repressor activity, RNA polymerase II-specific"/>
    <property type="evidence" value="ECO:0007669"/>
    <property type="project" value="Ensembl"/>
</dbReference>
<dbReference type="GeneTree" id="ENSGT00940000159537"/>
<dbReference type="InterPro" id="IPR047511">
    <property type="entry name" value="FH_FOXH1"/>
</dbReference>
<dbReference type="GO" id="GO:0001228">
    <property type="term" value="F:DNA-binding transcription activator activity, RNA polymerase II-specific"/>
    <property type="evidence" value="ECO:0007669"/>
    <property type="project" value="TreeGrafter"/>
</dbReference>
<keyword evidence="9" id="KW-1133">Transmembrane helix</keyword>
<evidence type="ECO:0000256" key="1">
    <source>
        <dbReference type="ARBA" id="ARBA00004123"/>
    </source>
</evidence>
<keyword evidence="3 7" id="KW-0238">DNA-binding</keyword>
<evidence type="ECO:0000256" key="5">
    <source>
        <dbReference type="ARBA" id="ARBA00023163"/>
    </source>
</evidence>
<dbReference type="GO" id="GO:0003146">
    <property type="term" value="P:heart jogging"/>
    <property type="evidence" value="ECO:0007669"/>
    <property type="project" value="Ensembl"/>
</dbReference>
<dbReference type="GO" id="GO:0009953">
    <property type="term" value="P:dorsal/ventral pattern formation"/>
    <property type="evidence" value="ECO:0007669"/>
    <property type="project" value="Ensembl"/>
</dbReference>
<reference evidence="11" key="2">
    <citation type="submission" date="2025-08" db="UniProtKB">
        <authorList>
            <consortium name="Ensembl"/>
        </authorList>
    </citation>
    <scope>IDENTIFICATION</scope>
    <source>
        <strain evidence="11">Guanapo</strain>
    </source>
</reference>
<dbReference type="FunFam" id="1.10.10.10:FF:000278">
    <property type="entry name" value="Forkhead box protein H1"/>
    <property type="match status" value="1"/>
</dbReference>
<dbReference type="SMART" id="SM00339">
    <property type="entry name" value="FH"/>
    <property type="match status" value="1"/>
</dbReference>
<proteinExistence type="predicted"/>
<dbReference type="GO" id="GO:0021854">
    <property type="term" value="P:hypothalamus development"/>
    <property type="evidence" value="ECO:0007669"/>
    <property type="project" value="Ensembl"/>
</dbReference>
<evidence type="ECO:0000256" key="9">
    <source>
        <dbReference type="SAM" id="Phobius"/>
    </source>
</evidence>
<dbReference type="Ensembl" id="ENSPRET00000022060.1">
    <property type="protein sequence ID" value="ENSPREP00000021830.1"/>
    <property type="gene ID" value="ENSPREG00000014745.1"/>
</dbReference>
<dbReference type="GO" id="GO:0060971">
    <property type="term" value="P:embryonic heart tube left/right pattern formation"/>
    <property type="evidence" value="ECO:0007669"/>
    <property type="project" value="Ensembl"/>
</dbReference>
<keyword evidence="4" id="KW-0010">Activator</keyword>
<dbReference type="AlphaFoldDB" id="A0A3P9PJB9"/>
<dbReference type="GO" id="GO:0060063">
    <property type="term" value="P:Spemann organizer formation at the embryonic shield"/>
    <property type="evidence" value="ECO:0007669"/>
    <property type="project" value="Ensembl"/>
</dbReference>
<dbReference type="PROSITE" id="PS50039">
    <property type="entry name" value="FORK_HEAD_3"/>
    <property type="match status" value="1"/>
</dbReference>
<keyword evidence="6 7" id="KW-0539">Nucleus</keyword>
<dbReference type="PANTHER" id="PTHR47316">
    <property type="entry name" value="FORKHEAD BOX PROTEIN H1"/>
    <property type="match status" value="1"/>
</dbReference>
<dbReference type="PROSITE" id="PS00658">
    <property type="entry name" value="FORK_HEAD_2"/>
    <property type="match status" value="1"/>
</dbReference>
<dbReference type="GO" id="GO:0032444">
    <property type="term" value="C:activin responsive factor complex"/>
    <property type="evidence" value="ECO:0007669"/>
    <property type="project" value="TreeGrafter"/>
</dbReference>
<dbReference type="Proteomes" id="UP000242638">
    <property type="component" value="Unassembled WGS sequence"/>
</dbReference>
<dbReference type="CDD" id="cd20022">
    <property type="entry name" value="FH_FOXH"/>
    <property type="match status" value="1"/>
</dbReference>
<feature type="compositionally biased region" description="Low complexity" evidence="8">
    <location>
        <begin position="380"/>
        <end position="392"/>
    </location>
</feature>
<feature type="domain" description="Fork-head" evidence="10">
    <location>
        <begin position="252"/>
        <end position="349"/>
    </location>
</feature>
<dbReference type="STRING" id="8081.ENSPREP00000021830"/>
<feature type="compositionally biased region" description="Basic and acidic residues" evidence="8">
    <location>
        <begin position="427"/>
        <end position="440"/>
    </location>
</feature>
<evidence type="ECO:0000256" key="2">
    <source>
        <dbReference type="ARBA" id="ARBA00023015"/>
    </source>
</evidence>
<dbReference type="GO" id="GO:0000977">
    <property type="term" value="F:RNA polymerase II transcription regulatory region sequence-specific DNA binding"/>
    <property type="evidence" value="ECO:0007669"/>
    <property type="project" value="Ensembl"/>
</dbReference>
<dbReference type="SUPFAM" id="SSF46785">
    <property type="entry name" value="Winged helix' DNA-binding domain"/>
    <property type="match status" value="1"/>
</dbReference>
<evidence type="ECO:0000256" key="7">
    <source>
        <dbReference type="PROSITE-ProRule" id="PRU00089"/>
    </source>
</evidence>
<dbReference type="PRINTS" id="PR00053">
    <property type="entry name" value="FORKHEAD"/>
</dbReference>
<dbReference type="GO" id="GO:0000785">
    <property type="term" value="C:chromatin"/>
    <property type="evidence" value="ECO:0007669"/>
    <property type="project" value="Ensembl"/>
</dbReference>
<evidence type="ECO:0000256" key="4">
    <source>
        <dbReference type="ARBA" id="ARBA00023159"/>
    </source>
</evidence>
<reference evidence="11" key="3">
    <citation type="submission" date="2025-09" db="UniProtKB">
        <authorList>
            <consortium name="Ensembl"/>
        </authorList>
    </citation>
    <scope>IDENTIFICATION</scope>
    <source>
        <strain evidence="11">Guanapo</strain>
    </source>
</reference>
<comment type="subcellular location">
    <subcellularLocation>
        <location evidence="1 7">Nucleus</location>
    </subcellularLocation>
</comment>
<keyword evidence="12" id="KW-1185">Reference proteome</keyword>
<dbReference type="GO" id="GO:0046332">
    <property type="term" value="F:SMAD binding"/>
    <property type="evidence" value="ECO:0007669"/>
    <property type="project" value="Ensembl"/>
</dbReference>
<dbReference type="GO" id="GO:0007179">
    <property type="term" value="P:transforming growth factor beta receptor signaling pathway"/>
    <property type="evidence" value="ECO:0007669"/>
    <property type="project" value="TreeGrafter"/>
</dbReference>
<dbReference type="GO" id="GO:0042074">
    <property type="term" value="P:cell migration involved in gastrulation"/>
    <property type="evidence" value="ECO:0007669"/>
    <property type="project" value="Ensembl"/>
</dbReference>
<evidence type="ECO:0000256" key="8">
    <source>
        <dbReference type="SAM" id="MobiDB-lite"/>
    </source>
</evidence>
<feature type="region of interest" description="Disordered" evidence="8">
    <location>
        <begin position="364"/>
        <end position="404"/>
    </location>
</feature>
<dbReference type="GO" id="GO:0010159">
    <property type="term" value="P:specification of animal organ position"/>
    <property type="evidence" value="ECO:0007669"/>
    <property type="project" value="Ensembl"/>
</dbReference>
<evidence type="ECO:0000313" key="12">
    <source>
        <dbReference type="Proteomes" id="UP000242638"/>
    </source>
</evidence>